<evidence type="ECO:0000313" key="1">
    <source>
        <dbReference type="EMBL" id="VAW83408.1"/>
    </source>
</evidence>
<proteinExistence type="predicted"/>
<organism evidence="1">
    <name type="scientific">hydrothermal vent metagenome</name>
    <dbReference type="NCBI Taxonomy" id="652676"/>
    <lineage>
        <taxon>unclassified sequences</taxon>
        <taxon>metagenomes</taxon>
        <taxon>ecological metagenomes</taxon>
    </lineage>
</organism>
<dbReference type="EMBL" id="UOFM01000543">
    <property type="protein sequence ID" value="VAW83408.1"/>
    <property type="molecule type" value="Genomic_DNA"/>
</dbReference>
<sequence>MGDIVDFNRPRASKKHQGNTLCRRGFHKWAVVNKPFDVKRGKLVTCYRCERCGQEKTETA</sequence>
<protein>
    <submittedName>
        <fullName evidence="1">Uncharacterized protein</fullName>
    </submittedName>
</protein>
<dbReference type="AlphaFoldDB" id="A0A3B0YRB4"/>
<reference evidence="1" key="1">
    <citation type="submission" date="2018-06" db="EMBL/GenBank/DDBJ databases">
        <authorList>
            <person name="Zhirakovskaya E."/>
        </authorList>
    </citation>
    <scope>NUCLEOTIDE SEQUENCE</scope>
</reference>
<gene>
    <name evidence="1" type="ORF">MNBD_GAMMA14-1578</name>
</gene>
<accession>A0A3B0YRB4</accession>
<name>A0A3B0YRB4_9ZZZZ</name>